<accession>A0A835S6T9</accession>
<evidence type="ECO:0000256" key="1">
    <source>
        <dbReference type="SAM" id="MobiDB-lite"/>
    </source>
</evidence>
<dbReference type="PANTHER" id="PTHR34361:SF2">
    <property type="entry name" value="OS08G0157800 PROTEIN"/>
    <property type="match status" value="1"/>
</dbReference>
<organism evidence="2 3">
    <name type="scientific">Vanilla planifolia</name>
    <name type="common">Vanilla</name>
    <dbReference type="NCBI Taxonomy" id="51239"/>
    <lineage>
        <taxon>Eukaryota</taxon>
        <taxon>Viridiplantae</taxon>
        <taxon>Streptophyta</taxon>
        <taxon>Embryophyta</taxon>
        <taxon>Tracheophyta</taxon>
        <taxon>Spermatophyta</taxon>
        <taxon>Magnoliopsida</taxon>
        <taxon>Liliopsida</taxon>
        <taxon>Asparagales</taxon>
        <taxon>Orchidaceae</taxon>
        <taxon>Vanilloideae</taxon>
        <taxon>Vanilleae</taxon>
        <taxon>Vanilla</taxon>
    </lineage>
</organism>
<evidence type="ECO:0000313" key="3">
    <source>
        <dbReference type="Proteomes" id="UP000636800"/>
    </source>
</evidence>
<comment type="caution">
    <text evidence="2">The sequence shown here is derived from an EMBL/GenBank/DDBJ whole genome shotgun (WGS) entry which is preliminary data.</text>
</comment>
<dbReference type="OrthoDB" id="784324at2759"/>
<gene>
    <name evidence="2" type="ORF">HPP92_003258</name>
</gene>
<proteinExistence type="predicted"/>
<dbReference type="PANTHER" id="PTHR34361">
    <property type="entry name" value="OS08G0157800 PROTEIN"/>
    <property type="match status" value="1"/>
</dbReference>
<dbReference type="EMBL" id="JADCNL010000001">
    <property type="protein sequence ID" value="KAG0498567.1"/>
    <property type="molecule type" value="Genomic_DNA"/>
</dbReference>
<reference evidence="2 3" key="1">
    <citation type="journal article" date="2020" name="Nat. Food">
        <title>A phased Vanilla planifolia genome enables genetic improvement of flavour and production.</title>
        <authorList>
            <person name="Hasing T."/>
            <person name="Tang H."/>
            <person name="Brym M."/>
            <person name="Khazi F."/>
            <person name="Huang T."/>
            <person name="Chambers A.H."/>
        </authorList>
    </citation>
    <scope>NUCLEOTIDE SEQUENCE [LARGE SCALE GENOMIC DNA]</scope>
    <source>
        <tissue evidence="2">Leaf</tissue>
    </source>
</reference>
<feature type="region of interest" description="Disordered" evidence="1">
    <location>
        <begin position="603"/>
        <end position="629"/>
    </location>
</feature>
<feature type="compositionally biased region" description="Basic and acidic residues" evidence="1">
    <location>
        <begin position="612"/>
        <end position="629"/>
    </location>
</feature>
<name>A0A835S6T9_VANPL</name>
<keyword evidence="3" id="KW-1185">Reference proteome</keyword>
<dbReference type="AlphaFoldDB" id="A0A835S6T9"/>
<sequence length="916" mass="101222">MAPYVAPSRDSMWCSFSSTETSTSTPLNCGFRSVEAAPYYPYYSTVSNSLEDPVRLQNFKGYGGWNEAFDFEEGIPVRDSMTNSWIDPSPSCDTAESFSIYDDSFGSWHGPHNNSSTVGHVQSESIDWLDDRLLGNSTILVDNPCSKALGATVLTNKGTSYFQSSSTTAVKEFEPVDTNSYDRYISQLISCSRDSMVHYPATSYLRQGYEPLNVRNKSLVDSIAMQDCNFVTKHITPHENHDDFAGHIVIKQSDHSIYPNTENKNGYIKPGGSSNAVQKKTEAAVSSLVKGLSLENGSTLGQCISFLQDADYDLKIANSCEVYVSEKNAPKLDDSFQTSLELRDQLNVAVDSPCWKGASDSRWHPFGPPETVEPSIVTLTSGFDDIIHWQKPIVTHQELEHCDTSVFNAKFMDLSPIINLSCIDQKLQDCSRQVSDPLKVEKAKGIERPDVCGEQNGASSIRQVTDDRLRQSSEAENINCESCSTSFGPLTAVENTDIGAAPIPVFLDNSSSLNTFATNGLMKLSCPAVIPCELKTSVSSDAVTNDQIIVRAMLSLSEVLLCNYCSEVKVLEECDLKLARQIIHNLEVLTGGRSPVVNESISTKSFDAGNSNKDKDMKSKNETKSALDQAKHDSLATKYFAAHHRESDLVAQDFSQSLQGDFIEQEKELLYRNLWIQTEASLCSLKHDVALVKLEMENLKHHLKAESHASSYSRLEDSIHPLQTPVMTSTYVSDEHVSHGDDEQHIGSNFRCSTIMENSTVETEAENFLRQEDFIVQEEVVDATFLDRLRILKGRYDKVDLFSAELSVNGLCEELGGLKKPVDFMEYGLNIANKSCDSLKMMDMHGEKLAALEPKTGNTLVLSEIEPTGIKASHVADGLAIQSCNPKSQAKFLPSSGSGHGSLSSEWEHVLKDEYI</sequence>
<dbReference type="Proteomes" id="UP000636800">
    <property type="component" value="Chromosome 1"/>
</dbReference>
<protein>
    <submittedName>
        <fullName evidence="2">Uncharacterized protein</fullName>
    </submittedName>
</protein>
<evidence type="ECO:0000313" key="2">
    <source>
        <dbReference type="EMBL" id="KAG0498567.1"/>
    </source>
</evidence>